<evidence type="ECO:0000313" key="3">
    <source>
        <dbReference type="Proteomes" id="UP000630528"/>
    </source>
</evidence>
<dbReference type="PROSITE" id="PS50271">
    <property type="entry name" value="ZF_UBP"/>
    <property type="match status" value="1"/>
</dbReference>
<dbReference type="EMBL" id="JAEPWM010000001">
    <property type="protein sequence ID" value="MBK6004799.1"/>
    <property type="molecule type" value="Genomic_DNA"/>
</dbReference>
<comment type="caution">
    <text evidence="2">The sequence shown here is derived from an EMBL/GenBank/DDBJ whole genome shotgun (WGS) entry which is preliminary data.</text>
</comment>
<reference evidence="2" key="1">
    <citation type="journal article" date="2012" name="J. Microbiol. Biotechnol.">
        <title>Ramlibacter ginsenosidimutans sp. nov., with ginsenoside-converting activity.</title>
        <authorList>
            <person name="Wang L."/>
            <person name="An D.S."/>
            <person name="Kim S.G."/>
            <person name="Jin F.X."/>
            <person name="Kim S.C."/>
            <person name="Lee S.T."/>
            <person name="Im W.T."/>
        </authorList>
    </citation>
    <scope>NUCLEOTIDE SEQUENCE</scope>
    <source>
        <strain evidence="2">KACC 17527</strain>
    </source>
</reference>
<dbReference type="InterPro" id="IPR001607">
    <property type="entry name" value="Znf_UBP"/>
</dbReference>
<dbReference type="AlphaFoldDB" id="A0A934TNW8"/>
<proteinExistence type="predicted"/>
<name>A0A934TNW8_9BURK</name>
<dbReference type="SUPFAM" id="SSF57850">
    <property type="entry name" value="RING/U-box"/>
    <property type="match status" value="1"/>
</dbReference>
<sequence length="98" mass="10727">MGSSAVTPGASPCSHLDQIAVTGTRTNVCEECVQLGDPWVHLRLCLVCGHVGCCDASKNRHATRHYRQTAHPLIRSIEPGERWVWCYADETIVGVLAK</sequence>
<keyword evidence="3" id="KW-1185">Reference proteome</keyword>
<dbReference type="RefSeq" id="WP_201166177.1">
    <property type="nucleotide sequence ID" value="NZ_JAEPWM010000001.1"/>
</dbReference>
<organism evidence="2 3">
    <name type="scientific">Ramlibacter ginsenosidimutans</name>
    <dbReference type="NCBI Taxonomy" id="502333"/>
    <lineage>
        <taxon>Bacteria</taxon>
        <taxon>Pseudomonadati</taxon>
        <taxon>Pseudomonadota</taxon>
        <taxon>Betaproteobacteria</taxon>
        <taxon>Burkholderiales</taxon>
        <taxon>Comamonadaceae</taxon>
        <taxon>Ramlibacter</taxon>
    </lineage>
</organism>
<protein>
    <submittedName>
        <fullName evidence="2">UBP-type zinc finger domain-containing protein</fullName>
    </submittedName>
</protein>
<dbReference type="Proteomes" id="UP000630528">
    <property type="component" value="Unassembled WGS sequence"/>
</dbReference>
<dbReference type="GO" id="GO:0008270">
    <property type="term" value="F:zinc ion binding"/>
    <property type="evidence" value="ECO:0007669"/>
    <property type="project" value="InterPro"/>
</dbReference>
<evidence type="ECO:0000259" key="1">
    <source>
        <dbReference type="PROSITE" id="PS50271"/>
    </source>
</evidence>
<reference evidence="2" key="2">
    <citation type="submission" date="2021-01" db="EMBL/GenBank/DDBJ databases">
        <authorList>
            <person name="Kang M."/>
        </authorList>
    </citation>
    <scope>NUCLEOTIDE SEQUENCE</scope>
    <source>
        <strain evidence="2">KACC 17527</strain>
    </source>
</reference>
<evidence type="ECO:0000313" key="2">
    <source>
        <dbReference type="EMBL" id="MBK6004799.1"/>
    </source>
</evidence>
<gene>
    <name evidence="2" type="ORF">JJB11_01740</name>
</gene>
<dbReference type="SMART" id="SM00290">
    <property type="entry name" value="ZnF_UBP"/>
    <property type="match status" value="1"/>
</dbReference>
<accession>A0A934TNW8</accession>
<dbReference type="InterPro" id="IPR013083">
    <property type="entry name" value="Znf_RING/FYVE/PHD"/>
</dbReference>
<feature type="domain" description="UBP-type" evidence="1">
    <location>
        <begin position="11"/>
        <end position="98"/>
    </location>
</feature>
<dbReference type="Pfam" id="PF02148">
    <property type="entry name" value="zf-UBP"/>
    <property type="match status" value="1"/>
</dbReference>
<dbReference type="Gene3D" id="3.30.40.10">
    <property type="entry name" value="Zinc/RING finger domain, C3HC4 (zinc finger)"/>
    <property type="match status" value="1"/>
</dbReference>